<organism evidence="2 3">
    <name type="scientific">Brenneria roseae subsp. americana</name>
    <dbReference type="NCBI Taxonomy" id="1508507"/>
    <lineage>
        <taxon>Bacteria</taxon>
        <taxon>Pseudomonadati</taxon>
        <taxon>Pseudomonadota</taxon>
        <taxon>Gammaproteobacteria</taxon>
        <taxon>Enterobacterales</taxon>
        <taxon>Pectobacteriaceae</taxon>
        <taxon>Brenneria</taxon>
    </lineage>
</organism>
<dbReference type="Proteomes" id="UP000245138">
    <property type="component" value="Unassembled WGS sequence"/>
</dbReference>
<comment type="caution">
    <text evidence="2">The sequence shown here is derived from an EMBL/GenBank/DDBJ whole genome shotgun (WGS) entry which is preliminary data.</text>
</comment>
<feature type="region of interest" description="Disordered" evidence="1">
    <location>
        <begin position="58"/>
        <end position="79"/>
    </location>
</feature>
<reference evidence="2 3" key="1">
    <citation type="submission" date="2018-04" db="EMBL/GenBank/DDBJ databases">
        <title>Brenneria corticis sp.nov.</title>
        <authorList>
            <person name="Li Y."/>
        </authorList>
    </citation>
    <scope>NUCLEOTIDE SEQUENCE [LARGE SCALE GENOMIC DNA]</scope>
    <source>
        <strain evidence="2 3">LMG 27715</strain>
    </source>
</reference>
<feature type="compositionally biased region" description="Polar residues" evidence="1">
    <location>
        <begin position="69"/>
        <end position="79"/>
    </location>
</feature>
<dbReference type="EMBL" id="QDKJ01000007">
    <property type="protein sequence ID" value="PWC12246.1"/>
    <property type="molecule type" value="Genomic_DNA"/>
</dbReference>
<accession>A0A2U1TS67</accession>
<proteinExistence type="predicted"/>
<protein>
    <submittedName>
        <fullName evidence="2">Uncharacterized protein</fullName>
    </submittedName>
</protein>
<keyword evidence="3" id="KW-1185">Reference proteome</keyword>
<evidence type="ECO:0000256" key="1">
    <source>
        <dbReference type="SAM" id="MobiDB-lite"/>
    </source>
</evidence>
<name>A0A2U1TS67_9GAMM</name>
<evidence type="ECO:0000313" key="2">
    <source>
        <dbReference type="EMBL" id="PWC12246.1"/>
    </source>
</evidence>
<gene>
    <name evidence="2" type="ORF">B4923_10370</name>
</gene>
<dbReference type="AlphaFoldDB" id="A0A2U1TS67"/>
<evidence type="ECO:0000313" key="3">
    <source>
        <dbReference type="Proteomes" id="UP000245138"/>
    </source>
</evidence>
<sequence>MIRQLQPVSQDSVLNLRRGTKNFQEKFLTSHQRRPVKGGRQGWLAIKNFQEKFLTSRQRRPVKGGRQGWRQQKITAQIM</sequence>